<sequence length="120" mass="13593">MPKSAILFILASILKFTSSSDWVVDGVLECKENIHGLGEFSFLLQEAIIHFYERDYGQDSIVDPDDLLDGPVLTDIMGHFLVKKRGVYEMTGTPDPYLQIDHLCYTPTSKKPLRMVKINT</sequence>
<gene>
    <name evidence="1" type="ORF">MENTE1834_LOCUS42610</name>
</gene>
<reference evidence="1" key="1">
    <citation type="submission" date="2023-11" db="EMBL/GenBank/DDBJ databases">
        <authorList>
            <person name="Poullet M."/>
        </authorList>
    </citation>
    <scope>NUCLEOTIDE SEQUENCE</scope>
    <source>
        <strain evidence="1">E1834</strain>
    </source>
</reference>
<name>A0ACB1ATJ3_MELEN</name>
<dbReference type="Proteomes" id="UP001497535">
    <property type="component" value="Unassembled WGS sequence"/>
</dbReference>
<organism evidence="1 2">
    <name type="scientific">Meloidogyne enterolobii</name>
    <name type="common">Root-knot nematode worm</name>
    <name type="synonym">Meloidogyne mayaguensis</name>
    <dbReference type="NCBI Taxonomy" id="390850"/>
    <lineage>
        <taxon>Eukaryota</taxon>
        <taxon>Metazoa</taxon>
        <taxon>Ecdysozoa</taxon>
        <taxon>Nematoda</taxon>
        <taxon>Chromadorea</taxon>
        <taxon>Rhabditida</taxon>
        <taxon>Tylenchina</taxon>
        <taxon>Tylenchomorpha</taxon>
        <taxon>Tylenchoidea</taxon>
        <taxon>Meloidogynidae</taxon>
        <taxon>Meloidogyninae</taxon>
        <taxon>Meloidogyne</taxon>
    </lineage>
</organism>
<evidence type="ECO:0000313" key="2">
    <source>
        <dbReference type="Proteomes" id="UP001497535"/>
    </source>
</evidence>
<dbReference type="EMBL" id="CAVMJV010000113">
    <property type="protein sequence ID" value="CAK5102792.1"/>
    <property type="molecule type" value="Genomic_DNA"/>
</dbReference>
<proteinExistence type="predicted"/>
<protein>
    <submittedName>
        <fullName evidence="1">Uncharacterized protein</fullName>
    </submittedName>
</protein>
<comment type="caution">
    <text evidence="1">The sequence shown here is derived from an EMBL/GenBank/DDBJ whole genome shotgun (WGS) entry which is preliminary data.</text>
</comment>
<keyword evidence="2" id="KW-1185">Reference proteome</keyword>
<evidence type="ECO:0000313" key="1">
    <source>
        <dbReference type="EMBL" id="CAK5102792.1"/>
    </source>
</evidence>
<accession>A0ACB1ATJ3</accession>